<dbReference type="Proteomes" id="UP001500213">
    <property type="component" value="Unassembled WGS sequence"/>
</dbReference>
<proteinExistence type="predicted"/>
<keyword evidence="1" id="KW-0472">Membrane</keyword>
<dbReference type="PANTHER" id="PTHR34351:SF1">
    <property type="entry name" value="SLR1927 PROTEIN"/>
    <property type="match status" value="1"/>
</dbReference>
<accession>A0ABP8AUN6</accession>
<protein>
    <submittedName>
        <fullName evidence="3">DUF58 domain-containing protein</fullName>
    </submittedName>
</protein>
<reference evidence="4" key="1">
    <citation type="journal article" date="2019" name="Int. J. Syst. Evol. Microbiol.">
        <title>The Global Catalogue of Microorganisms (GCM) 10K type strain sequencing project: providing services to taxonomists for standard genome sequencing and annotation.</title>
        <authorList>
            <consortium name="The Broad Institute Genomics Platform"/>
            <consortium name="The Broad Institute Genome Sequencing Center for Infectious Disease"/>
            <person name="Wu L."/>
            <person name="Ma J."/>
        </authorList>
    </citation>
    <scope>NUCLEOTIDE SEQUENCE [LARGE SCALE GENOMIC DNA]</scope>
    <source>
        <strain evidence="4">JCM 17593</strain>
    </source>
</reference>
<evidence type="ECO:0000256" key="1">
    <source>
        <dbReference type="SAM" id="Phobius"/>
    </source>
</evidence>
<gene>
    <name evidence="3" type="ORF">GCM10022288_20200</name>
</gene>
<sequence length="448" mass="48336">MTFDSTGSSGATVTGTGTTTHFVSESWSARTRFAVWAVRSGREIQTAANTAWSRVSGTVTPVGWLALACALVLLPVGLALGWMEFIVAGLIAVTILIIAVPFLAGSLAYQVGFSLPVERVVAGSEVVGTLTVTNTSRRIALPSRIDVPIGSGLTDVWVPLLRQGHTHGEDLIVPAYRRGIIDIGPVTTVRTDPLGTLKREAAWADVHRLFVHPKTVAVPSTSSGFVRDLEGTPSRDVVAEDIAFHQIREYQPGDGRRHVHWKSTAKTGRLMVRQFEETRRARLALVLGMHEDEFATDDEYELAVSIVGSLGIRAVRDGRQIAVVASDQILDVAKNSVRAIRSLSVLTPTALLDDLSTVERSPSAMPFEEVCTLAARAMSDLSIAFVVCGSSVDRTRLMQLPLRFDPGVQVVAIVADPEARPGYGRLGEVGVLTIPLLEDFRSMLRRAA</sequence>
<comment type="caution">
    <text evidence="3">The sequence shown here is derived from an EMBL/GenBank/DDBJ whole genome shotgun (WGS) entry which is preliminary data.</text>
</comment>
<dbReference type="Pfam" id="PF01882">
    <property type="entry name" value="DUF58"/>
    <property type="match status" value="1"/>
</dbReference>
<feature type="transmembrane region" description="Helical" evidence="1">
    <location>
        <begin position="87"/>
        <end position="109"/>
    </location>
</feature>
<evidence type="ECO:0000313" key="3">
    <source>
        <dbReference type="EMBL" id="GAA4190613.1"/>
    </source>
</evidence>
<dbReference type="EMBL" id="BAABBX010000015">
    <property type="protein sequence ID" value="GAA4190613.1"/>
    <property type="molecule type" value="Genomic_DNA"/>
</dbReference>
<dbReference type="InterPro" id="IPR002881">
    <property type="entry name" value="DUF58"/>
</dbReference>
<evidence type="ECO:0000259" key="2">
    <source>
        <dbReference type="Pfam" id="PF01882"/>
    </source>
</evidence>
<keyword evidence="4" id="KW-1185">Reference proteome</keyword>
<keyword evidence="1" id="KW-1133">Transmembrane helix</keyword>
<name>A0ABP8AUN6_9MICO</name>
<dbReference type="RefSeq" id="WP_344776460.1">
    <property type="nucleotide sequence ID" value="NZ_BAABBX010000015.1"/>
</dbReference>
<keyword evidence="1" id="KW-0812">Transmembrane</keyword>
<dbReference type="PANTHER" id="PTHR34351">
    <property type="entry name" value="SLR1927 PROTEIN-RELATED"/>
    <property type="match status" value="1"/>
</dbReference>
<organism evidence="3 4">
    <name type="scientific">Gryllotalpicola kribbensis</name>
    <dbReference type="NCBI Taxonomy" id="993084"/>
    <lineage>
        <taxon>Bacteria</taxon>
        <taxon>Bacillati</taxon>
        <taxon>Actinomycetota</taxon>
        <taxon>Actinomycetes</taxon>
        <taxon>Micrococcales</taxon>
        <taxon>Microbacteriaceae</taxon>
        <taxon>Gryllotalpicola</taxon>
    </lineage>
</organism>
<evidence type="ECO:0000313" key="4">
    <source>
        <dbReference type="Proteomes" id="UP001500213"/>
    </source>
</evidence>
<feature type="domain" description="DUF58" evidence="2">
    <location>
        <begin position="246"/>
        <end position="328"/>
    </location>
</feature>
<feature type="transmembrane region" description="Helical" evidence="1">
    <location>
        <begin position="62"/>
        <end position="80"/>
    </location>
</feature>